<accession>A0ABR8TGZ2</accession>
<dbReference type="EMBL" id="JACSQI010000015">
    <property type="protein sequence ID" value="MBD7975038.1"/>
    <property type="molecule type" value="Genomic_DNA"/>
</dbReference>
<protein>
    <recommendedName>
        <fullName evidence="3">HEAT repeat domain-containing protein</fullName>
    </recommendedName>
</protein>
<dbReference type="SUPFAM" id="SSF48371">
    <property type="entry name" value="ARM repeat"/>
    <property type="match status" value="1"/>
</dbReference>
<dbReference type="RefSeq" id="WP_191775901.1">
    <property type="nucleotide sequence ID" value="NZ_JACSQI010000015.1"/>
</dbReference>
<dbReference type="InterPro" id="IPR011989">
    <property type="entry name" value="ARM-like"/>
</dbReference>
<name>A0ABR8TGZ2_9ESCH</name>
<dbReference type="InterPro" id="IPR016024">
    <property type="entry name" value="ARM-type_fold"/>
</dbReference>
<sequence>MGINIIKPLIQQHARDAVFYWQQIVSGCYSPLITTQKRYHFHRQLNAHLDGLRAAGNHGWDAAFKNYSRWKSEGEAFVCWLLALEQNDKSYIAQLHKIATRNIEPSLRGMTEALAWLPESQARLILAHWRQDSASDDFMLEAWLRASAIAGIIPLEDLSPLFAHKNPRIRASCCYLAGKLRLHNWQQAIINILSDYEPDVREEAILALAWLSPCTDIVYELHDLLLFHLQNAPQRGLAAVILLRKQEYIARMTGLCLPQGDPRLDNIISSIPERLRLLTLAYHGDPAQLPVLYDAIKTEHTARLAFWSIGFISGLDMTTPEHCIQETATTNNDEEPLSFKSDDTDIGLVRPNAPAVIADSSALNIPSGPLIYGKKPSIEWCHELLSTATQAARFAASWHLATGDLTVPKVDIRN</sequence>
<reference evidence="1 2" key="1">
    <citation type="submission" date="2020-08" db="EMBL/GenBank/DDBJ databases">
        <title>A Genomic Blueprint of the Chicken Gut Microbiome.</title>
        <authorList>
            <person name="Gilroy R."/>
            <person name="Ravi A."/>
            <person name="Getino M."/>
            <person name="Pursley I."/>
            <person name="Horton D.L."/>
            <person name="Alikhan N.-F."/>
            <person name="Baker D."/>
            <person name="Gharbi K."/>
            <person name="Hall N."/>
            <person name="Watson M."/>
            <person name="Adriaenssens E.M."/>
            <person name="Foster-Nyarko E."/>
            <person name="Jarju S."/>
            <person name="Secka A."/>
            <person name="Antonio M."/>
            <person name="Oren A."/>
            <person name="Chaudhuri R."/>
            <person name="La Ragione R.M."/>
            <person name="Hildebrand F."/>
            <person name="Pallen M.J."/>
        </authorList>
    </citation>
    <scope>NUCLEOTIDE SEQUENCE [LARGE SCALE GENOMIC DNA]</scope>
    <source>
        <strain evidence="1 2">Sa2BVA5</strain>
    </source>
</reference>
<evidence type="ECO:0008006" key="3">
    <source>
        <dbReference type="Google" id="ProtNLM"/>
    </source>
</evidence>
<dbReference type="Gene3D" id="1.25.10.10">
    <property type="entry name" value="Leucine-rich Repeat Variant"/>
    <property type="match status" value="1"/>
</dbReference>
<evidence type="ECO:0000313" key="1">
    <source>
        <dbReference type="EMBL" id="MBD7975038.1"/>
    </source>
</evidence>
<organism evidence="1 2">
    <name type="scientific">Escherichia whittamii</name>
    <dbReference type="NCBI Taxonomy" id="2762229"/>
    <lineage>
        <taxon>Bacteria</taxon>
        <taxon>Pseudomonadati</taxon>
        <taxon>Pseudomonadota</taxon>
        <taxon>Gammaproteobacteria</taxon>
        <taxon>Enterobacterales</taxon>
        <taxon>Enterobacteriaceae</taxon>
        <taxon>Escherichia</taxon>
    </lineage>
</organism>
<dbReference type="PROSITE" id="PS51257">
    <property type="entry name" value="PROKAR_LIPOPROTEIN"/>
    <property type="match status" value="1"/>
</dbReference>
<dbReference type="Proteomes" id="UP000605603">
    <property type="component" value="Unassembled WGS sequence"/>
</dbReference>
<comment type="caution">
    <text evidence="1">The sequence shown here is derived from an EMBL/GenBank/DDBJ whole genome shotgun (WGS) entry which is preliminary data.</text>
</comment>
<gene>
    <name evidence="1" type="ORF">H9644_18655</name>
</gene>
<evidence type="ECO:0000313" key="2">
    <source>
        <dbReference type="Proteomes" id="UP000605603"/>
    </source>
</evidence>
<proteinExistence type="predicted"/>
<keyword evidence="2" id="KW-1185">Reference proteome</keyword>